<dbReference type="EMBL" id="CVRB01000003">
    <property type="protein sequence ID" value="CRK82824.1"/>
    <property type="molecule type" value="Genomic_DNA"/>
</dbReference>
<dbReference type="AlphaFoldDB" id="A0A0U1NXQ5"/>
<accession>A0A0U1NXQ5</accession>
<protein>
    <submittedName>
        <fullName evidence="1">Uncharacterized protein</fullName>
    </submittedName>
</protein>
<reference evidence="2" key="1">
    <citation type="submission" date="2015-05" db="EMBL/GenBank/DDBJ databases">
        <authorList>
            <person name="Urmite Genomes"/>
        </authorList>
    </citation>
    <scope>NUCLEOTIDE SEQUENCE [LARGE SCALE GENOMIC DNA]</scope>
    <source>
        <strain evidence="2">LF1</strain>
    </source>
</reference>
<dbReference type="OrthoDB" id="2939624at2"/>
<dbReference type="RefSeq" id="WP_090635143.1">
    <property type="nucleotide sequence ID" value="NZ_CVRB01000003.1"/>
</dbReference>
<name>A0A0U1NXQ5_9BACI</name>
<proteinExistence type="predicted"/>
<evidence type="ECO:0000313" key="1">
    <source>
        <dbReference type="EMBL" id="CRK82824.1"/>
    </source>
</evidence>
<organism evidence="1 2">
    <name type="scientific">Neobacillus massiliamazoniensis</name>
    <dbReference type="NCBI Taxonomy" id="1499688"/>
    <lineage>
        <taxon>Bacteria</taxon>
        <taxon>Bacillati</taxon>
        <taxon>Bacillota</taxon>
        <taxon>Bacilli</taxon>
        <taxon>Bacillales</taxon>
        <taxon>Bacillaceae</taxon>
        <taxon>Neobacillus</taxon>
    </lineage>
</organism>
<dbReference type="Proteomes" id="UP000199087">
    <property type="component" value="Unassembled WGS sequence"/>
</dbReference>
<keyword evidence="2" id="KW-1185">Reference proteome</keyword>
<dbReference type="STRING" id="1499688.BN000_02775"/>
<sequence>MDQELVEKITKLVLSKLEEYSNPSEEHYVPLTHEELQKWDEISIGFSKKSNSSLKEDPEYKPLTQEEIKKWNQFTSSTVFSKENRSSLK</sequence>
<evidence type="ECO:0000313" key="2">
    <source>
        <dbReference type="Proteomes" id="UP000199087"/>
    </source>
</evidence>
<gene>
    <name evidence="1" type="ORF">BN000_02775</name>
</gene>